<proteinExistence type="predicted"/>
<name>A0A097AQN3_THEKI</name>
<dbReference type="Pfam" id="PF01551">
    <property type="entry name" value="Peptidase_M23"/>
    <property type="match status" value="1"/>
</dbReference>
<dbReference type="OrthoDB" id="9814460at2"/>
<dbReference type="InterPro" id="IPR016047">
    <property type="entry name" value="M23ase_b-sheet_dom"/>
</dbReference>
<dbReference type="RefSeq" id="WP_049684902.1">
    <property type="nucleotide sequence ID" value="NZ_CP009170.1"/>
</dbReference>
<evidence type="ECO:0000259" key="2">
    <source>
        <dbReference type="Pfam" id="PF01551"/>
    </source>
</evidence>
<dbReference type="HOGENOM" id="CLU_029425_10_0_9"/>
<keyword evidence="1" id="KW-1133">Transmembrane helix</keyword>
<accession>A0A097AQN3</accession>
<organism evidence="3 4">
    <name type="scientific">Thermoanaerobacter kivui</name>
    <name type="common">Acetogenium kivui</name>
    <dbReference type="NCBI Taxonomy" id="2325"/>
    <lineage>
        <taxon>Bacteria</taxon>
        <taxon>Bacillati</taxon>
        <taxon>Bacillota</taxon>
        <taxon>Clostridia</taxon>
        <taxon>Thermoanaerobacterales</taxon>
        <taxon>Thermoanaerobacteraceae</taxon>
        <taxon>Thermoanaerobacter</taxon>
    </lineage>
</organism>
<dbReference type="InterPro" id="IPR050570">
    <property type="entry name" value="Cell_wall_metabolism_enzyme"/>
</dbReference>
<dbReference type="SUPFAM" id="SSF51261">
    <property type="entry name" value="Duplicated hybrid motif"/>
    <property type="match status" value="1"/>
</dbReference>
<protein>
    <submittedName>
        <fullName evidence="3">M23 peptidase</fullName>
    </submittedName>
</protein>
<dbReference type="Proteomes" id="UP000029669">
    <property type="component" value="Chromosome"/>
</dbReference>
<dbReference type="InterPro" id="IPR011055">
    <property type="entry name" value="Dup_hybrid_motif"/>
</dbReference>
<dbReference type="AlphaFoldDB" id="A0A097AQN3"/>
<dbReference type="eggNOG" id="COG0739">
    <property type="taxonomic scope" value="Bacteria"/>
</dbReference>
<feature type="transmembrane region" description="Helical" evidence="1">
    <location>
        <begin position="20"/>
        <end position="41"/>
    </location>
</feature>
<evidence type="ECO:0000313" key="4">
    <source>
        <dbReference type="Proteomes" id="UP000029669"/>
    </source>
</evidence>
<dbReference type="GO" id="GO:0004222">
    <property type="term" value="F:metalloendopeptidase activity"/>
    <property type="evidence" value="ECO:0007669"/>
    <property type="project" value="TreeGrafter"/>
</dbReference>
<keyword evidence="1" id="KW-0812">Transmembrane</keyword>
<dbReference type="PANTHER" id="PTHR21666:SF270">
    <property type="entry name" value="MUREIN HYDROLASE ACTIVATOR ENVC"/>
    <property type="match status" value="1"/>
</dbReference>
<dbReference type="CDD" id="cd12797">
    <property type="entry name" value="M23_peptidase"/>
    <property type="match status" value="1"/>
</dbReference>
<gene>
    <name evidence="3" type="ORF">TKV_c09180</name>
</gene>
<keyword evidence="1" id="KW-0472">Membrane</keyword>
<evidence type="ECO:0000313" key="3">
    <source>
        <dbReference type="EMBL" id="AIS52097.1"/>
    </source>
</evidence>
<reference evidence="4" key="1">
    <citation type="journal article" date="2015" name="Genome Announc.">
        <title>Whole-Genome Sequences of 80 Environmental and Clinical Isolates of Burkholderia pseudomallei.</title>
        <authorList>
            <person name="Johnson S.L."/>
            <person name="Baker A.L."/>
            <person name="Chain P.S."/>
            <person name="Currie B.J."/>
            <person name="Daligault H.E."/>
            <person name="Davenport K.W."/>
            <person name="Davis C.B."/>
            <person name="Inglis T.J."/>
            <person name="Kaestli M."/>
            <person name="Koren S."/>
            <person name="Mayo M."/>
            <person name="Merritt A.J."/>
            <person name="Price E.P."/>
            <person name="Sarovich D.S."/>
            <person name="Warner J."/>
            <person name="Rosovitz M.J."/>
        </authorList>
    </citation>
    <scope>NUCLEOTIDE SEQUENCE [LARGE SCALE GENOMIC DNA]</scope>
    <source>
        <strain evidence="4">DSM 2030</strain>
    </source>
</reference>
<dbReference type="STRING" id="2325.TKV_c09180"/>
<dbReference type="PANTHER" id="PTHR21666">
    <property type="entry name" value="PEPTIDASE-RELATED"/>
    <property type="match status" value="1"/>
</dbReference>
<dbReference type="EMBL" id="CP009170">
    <property type="protein sequence ID" value="AIS52097.1"/>
    <property type="molecule type" value="Genomic_DNA"/>
</dbReference>
<keyword evidence="4" id="KW-1185">Reference proteome</keyword>
<dbReference type="Gene3D" id="2.70.70.10">
    <property type="entry name" value="Glucose Permease (Domain IIA)"/>
    <property type="match status" value="1"/>
</dbReference>
<dbReference type="KEGG" id="tki:TKV_c09180"/>
<sequence>MKYQRIPYYSPKKFSTYKKYAELFENQLIISLVLLGMILLFKAVDVPIANSFINATKSALSYDMNYENTKKGLKLVQSKIPWLKESVIKVFSPTEEKTSENKTSSDVPQASIKMIAPVTGKVTSGFGMRVDPITNQLTNHTGIDIDAPIGTEVKAALDGVVMLVEEQNQDFGKVIVLRHANDVRTVYAHLSEILVKEKDQVKQGDIIGKTGDTGKVTAPHLHFEVWENGKPVDPLTKIVIGDAASEGAK</sequence>
<feature type="domain" description="M23ase beta-sheet core" evidence="2">
    <location>
        <begin position="139"/>
        <end position="234"/>
    </location>
</feature>
<evidence type="ECO:0000256" key="1">
    <source>
        <dbReference type="SAM" id="Phobius"/>
    </source>
</evidence>